<evidence type="ECO:0000256" key="2">
    <source>
        <dbReference type="ARBA" id="ARBA00022806"/>
    </source>
</evidence>
<keyword evidence="2" id="KW-0347">Helicase</keyword>
<dbReference type="AlphaFoldDB" id="A0A2P4SF76"/>
<accession>A0A2P4SF76</accession>
<dbReference type="PANTHER" id="PTHR11630:SF47">
    <property type="entry name" value="DNA HELICASE MCM8"/>
    <property type="match status" value="1"/>
</dbReference>
<evidence type="ECO:0000256" key="1">
    <source>
        <dbReference type="ARBA" id="ARBA00012551"/>
    </source>
</evidence>
<evidence type="ECO:0000313" key="5">
    <source>
        <dbReference type="EMBL" id="POI22726.1"/>
    </source>
</evidence>
<feature type="domain" description="MCM8 N-terminal" evidence="4">
    <location>
        <begin position="1"/>
        <end position="39"/>
    </location>
</feature>
<dbReference type="Pfam" id="PF17207">
    <property type="entry name" value="MCM_OB"/>
    <property type="match status" value="1"/>
</dbReference>
<feature type="non-terminal residue" evidence="5">
    <location>
        <position position="1"/>
    </location>
</feature>
<feature type="domain" description="MCM OB" evidence="3">
    <location>
        <begin position="107"/>
        <end position="144"/>
    </location>
</feature>
<dbReference type="InterPro" id="IPR033762">
    <property type="entry name" value="MCM_OB"/>
</dbReference>
<dbReference type="GO" id="GO:0003697">
    <property type="term" value="F:single-stranded DNA binding"/>
    <property type="evidence" value="ECO:0007669"/>
    <property type="project" value="TreeGrafter"/>
</dbReference>
<dbReference type="GO" id="GO:0005634">
    <property type="term" value="C:nucleus"/>
    <property type="evidence" value="ECO:0007669"/>
    <property type="project" value="TreeGrafter"/>
</dbReference>
<dbReference type="InterPro" id="IPR058767">
    <property type="entry name" value="MCM8_N"/>
</dbReference>
<protein>
    <recommendedName>
        <fullName evidence="1">DNA helicase</fullName>
        <ecNumber evidence="1">3.6.4.12</ecNumber>
    </recommendedName>
</protein>
<keyword evidence="2" id="KW-0547">Nucleotide-binding</keyword>
<sequence length="216" mass="24124">VLTKDLERHAAELQVQEGLPLDGEPIINVPLIHARLYNYEPLTQLKNVRANCYGKYIALRGTVVHVSNIKPLCTKLAFVCGTCGDVQSVPLPDGKYTLPTKELMSDDQREAGRIPRTIECELVQDLVDSCVPGDVVTITGVVKVSSTEEGASKNKNDKCVFLLYIEANSVSNSKGQKTKNFEEETFQRSFMEFSLKDLYAVQEIQAEENLFRIIVK</sequence>
<gene>
    <name evidence="5" type="ORF">CIB84_013527</name>
</gene>
<dbReference type="PANTHER" id="PTHR11630">
    <property type="entry name" value="DNA REPLICATION LICENSING FACTOR MCM FAMILY MEMBER"/>
    <property type="match status" value="1"/>
</dbReference>
<dbReference type="SUPFAM" id="SSF50249">
    <property type="entry name" value="Nucleic acid-binding proteins"/>
    <property type="match status" value="1"/>
</dbReference>
<evidence type="ECO:0000259" key="4">
    <source>
        <dbReference type="Pfam" id="PF26065"/>
    </source>
</evidence>
<name>A0A2P4SF76_BAMTH</name>
<organism evidence="5 6">
    <name type="scientific">Bambusicola thoracicus</name>
    <name type="common">Chinese bamboo-partridge</name>
    <name type="synonym">Perdix thoracica</name>
    <dbReference type="NCBI Taxonomy" id="9083"/>
    <lineage>
        <taxon>Eukaryota</taxon>
        <taxon>Metazoa</taxon>
        <taxon>Chordata</taxon>
        <taxon>Craniata</taxon>
        <taxon>Vertebrata</taxon>
        <taxon>Euteleostomi</taxon>
        <taxon>Archelosauria</taxon>
        <taxon>Archosauria</taxon>
        <taxon>Dinosauria</taxon>
        <taxon>Saurischia</taxon>
        <taxon>Theropoda</taxon>
        <taxon>Coelurosauria</taxon>
        <taxon>Aves</taxon>
        <taxon>Neognathae</taxon>
        <taxon>Galloanserae</taxon>
        <taxon>Galliformes</taxon>
        <taxon>Phasianidae</taxon>
        <taxon>Perdicinae</taxon>
        <taxon>Bambusicola</taxon>
    </lineage>
</organism>
<dbReference type="EC" id="3.6.4.12" evidence="1"/>
<reference evidence="5 6" key="1">
    <citation type="submission" date="2018-01" db="EMBL/GenBank/DDBJ databases">
        <title>Comparison of the Chinese Bamboo Partridge and Red Junglefowl genome sequences highlights the importance of demography in genome evolution.</title>
        <authorList>
            <person name="Tiley G.P."/>
            <person name="Kimball R.T."/>
            <person name="Braun E.L."/>
            <person name="Burleigh J.G."/>
        </authorList>
    </citation>
    <scope>NUCLEOTIDE SEQUENCE [LARGE SCALE GENOMIC DNA]</scope>
    <source>
        <strain evidence="5">RTK389</strain>
        <tissue evidence="5">Blood</tissue>
    </source>
</reference>
<evidence type="ECO:0000313" key="6">
    <source>
        <dbReference type="Proteomes" id="UP000237246"/>
    </source>
</evidence>
<keyword evidence="6" id="KW-1185">Reference proteome</keyword>
<dbReference type="Proteomes" id="UP000237246">
    <property type="component" value="Unassembled WGS sequence"/>
</dbReference>
<dbReference type="EMBL" id="PPHD01055400">
    <property type="protein sequence ID" value="POI22726.1"/>
    <property type="molecule type" value="Genomic_DNA"/>
</dbReference>
<comment type="caution">
    <text evidence="5">The sequence shown here is derived from an EMBL/GenBank/DDBJ whole genome shotgun (WGS) entry which is preliminary data.</text>
</comment>
<dbReference type="GO" id="GO:0005524">
    <property type="term" value="F:ATP binding"/>
    <property type="evidence" value="ECO:0007669"/>
    <property type="project" value="InterPro"/>
</dbReference>
<proteinExistence type="predicted"/>
<dbReference type="OrthoDB" id="422555at2759"/>
<dbReference type="InterPro" id="IPR031327">
    <property type="entry name" value="MCM"/>
</dbReference>
<evidence type="ECO:0000259" key="3">
    <source>
        <dbReference type="Pfam" id="PF17207"/>
    </source>
</evidence>
<dbReference type="GO" id="GO:0000724">
    <property type="term" value="P:double-strand break repair via homologous recombination"/>
    <property type="evidence" value="ECO:0007669"/>
    <property type="project" value="TreeGrafter"/>
</dbReference>
<dbReference type="Gene3D" id="2.40.50.140">
    <property type="entry name" value="Nucleic acid-binding proteins"/>
    <property type="match status" value="1"/>
</dbReference>
<dbReference type="GO" id="GO:0042555">
    <property type="term" value="C:MCM complex"/>
    <property type="evidence" value="ECO:0007669"/>
    <property type="project" value="TreeGrafter"/>
</dbReference>
<dbReference type="FunFam" id="2.40.50.140:FF:000487">
    <property type="entry name" value="Minichromosome maintenance 8 homologous recombination repair factor"/>
    <property type="match status" value="1"/>
</dbReference>
<keyword evidence="2" id="KW-0378">Hydrolase</keyword>
<dbReference type="Pfam" id="PF26065">
    <property type="entry name" value="MCM8_N"/>
    <property type="match status" value="1"/>
</dbReference>
<dbReference type="GO" id="GO:0017116">
    <property type="term" value="F:single-stranded DNA helicase activity"/>
    <property type="evidence" value="ECO:0007669"/>
    <property type="project" value="TreeGrafter"/>
</dbReference>
<keyword evidence="2" id="KW-0067">ATP-binding</keyword>
<dbReference type="InterPro" id="IPR012340">
    <property type="entry name" value="NA-bd_OB-fold"/>
</dbReference>